<comment type="caution">
    <text evidence="20">The sequence shown here is derived from an EMBL/GenBank/DDBJ whole genome shotgun (WGS) entry which is preliminary data.</text>
</comment>
<evidence type="ECO:0000256" key="1">
    <source>
        <dbReference type="ARBA" id="ARBA00001946"/>
    </source>
</evidence>
<evidence type="ECO:0000256" key="3">
    <source>
        <dbReference type="ARBA" id="ARBA00004663"/>
    </source>
</evidence>
<comment type="pathway">
    <text evidence="3">Cofactor biosynthesis; adenosylcobalamin biosynthesis; adenosylcobalamin from cob(II)yrinate a,c-diamide: step 7/7.</text>
</comment>
<evidence type="ECO:0000256" key="10">
    <source>
        <dbReference type="ARBA" id="ARBA00022692"/>
    </source>
</evidence>
<evidence type="ECO:0000256" key="4">
    <source>
        <dbReference type="ARBA" id="ARBA00010561"/>
    </source>
</evidence>
<feature type="transmembrane region" description="Helical" evidence="19">
    <location>
        <begin position="141"/>
        <end position="161"/>
    </location>
</feature>
<keyword evidence="7" id="KW-1003">Cell membrane</keyword>
<dbReference type="EC" id="2.7.8.26" evidence="5"/>
<name>A0A0F9TJF9_9ZZZZ</name>
<comment type="catalytic activity">
    <reaction evidence="17">
        <text>alpha-ribazole + adenosylcob(III)inamide-GDP = adenosylcob(III)alamin + GMP + H(+)</text>
        <dbReference type="Rhea" id="RHEA:16049"/>
        <dbReference type="ChEBI" id="CHEBI:10329"/>
        <dbReference type="ChEBI" id="CHEBI:15378"/>
        <dbReference type="ChEBI" id="CHEBI:18408"/>
        <dbReference type="ChEBI" id="CHEBI:58115"/>
        <dbReference type="ChEBI" id="CHEBI:60487"/>
        <dbReference type="EC" id="2.7.8.26"/>
    </reaction>
</comment>
<comment type="function">
    <text evidence="14">Joins adenosylcobinamide-GDP and alpha-ribazole to generate adenosylcobalamin (Ado-cobalamin). Also synthesizes adenosylcobalamin 5'-phosphate from adenosylcobinamide-GDP and alpha-ribazole 5'-phosphate.</text>
</comment>
<comment type="catalytic activity">
    <reaction evidence="18">
        <text>alpha-ribazole 5'-phosphate + adenosylcob(III)inamide-GDP = adenosylcob(III)alamin 5'-phosphate + GMP + H(+)</text>
        <dbReference type="Rhea" id="RHEA:23560"/>
        <dbReference type="ChEBI" id="CHEBI:15378"/>
        <dbReference type="ChEBI" id="CHEBI:57918"/>
        <dbReference type="ChEBI" id="CHEBI:58115"/>
        <dbReference type="ChEBI" id="CHEBI:60487"/>
        <dbReference type="ChEBI" id="CHEBI:60493"/>
        <dbReference type="EC" id="2.7.8.26"/>
    </reaction>
</comment>
<keyword evidence="9" id="KW-0808">Transferase</keyword>
<dbReference type="EMBL" id="LAZR01000248">
    <property type="protein sequence ID" value="KKN79399.1"/>
    <property type="molecule type" value="Genomic_DNA"/>
</dbReference>
<feature type="transmembrane region" description="Helical" evidence="19">
    <location>
        <begin position="111"/>
        <end position="129"/>
    </location>
</feature>
<comment type="similarity">
    <text evidence="4">Belongs to the CobS family.</text>
</comment>
<evidence type="ECO:0000256" key="18">
    <source>
        <dbReference type="ARBA" id="ARBA00049504"/>
    </source>
</evidence>
<keyword evidence="8" id="KW-0169">Cobalamin biosynthesis</keyword>
<dbReference type="HAMAP" id="MF_00719">
    <property type="entry name" value="CobS"/>
    <property type="match status" value="1"/>
</dbReference>
<accession>A0A0F9TJF9</accession>
<comment type="cofactor">
    <cofactor evidence="1">
        <name>Mg(2+)</name>
        <dbReference type="ChEBI" id="CHEBI:18420"/>
    </cofactor>
</comment>
<evidence type="ECO:0000256" key="2">
    <source>
        <dbReference type="ARBA" id="ARBA00004651"/>
    </source>
</evidence>
<dbReference type="GO" id="GO:0005886">
    <property type="term" value="C:plasma membrane"/>
    <property type="evidence" value="ECO:0007669"/>
    <property type="project" value="UniProtKB-SubCell"/>
</dbReference>
<dbReference type="GO" id="GO:0051073">
    <property type="term" value="F:adenosylcobinamide-GDP ribazoletransferase activity"/>
    <property type="evidence" value="ECO:0007669"/>
    <property type="project" value="UniProtKB-EC"/>
</dbReference>
<evidence type="ECO:0000256" key="19">
    <source>
        <dbReference type="SAM" id="Phobius"/>
    </source>
</evidence>
<dbReference type="GO" id="GO:0009236">
    <property type="term" value="P:cobalamin biosynthetic process"/>
    <property type="evidence" value="ECO:0007669"/>
    <property type="project" value="UniProtKB-UniPathway"/>
</dbReference>
<organism evidence="20">
    <name type="scientific">marine sediment metagenome</name>
    <dbReference type="NCBI Taxonomy" id="412755"/>
    <lineage>
        <taxon>unclassified sequences</taxon>
        <taxon>metagenomes</taxon>
        <taxon>ecological metagenomes</taxon>
    </lineage>
</organism>
<gene>
    <name evidence="20" type="ORF">LCGC14_0340600</name>
</gene>
<dbReference type="PANTHER" id="PTHR34148">
    <property type="entry name" value="ADENOSYLCOBINAMIDE-GDP RIBAZOLETRANSFERASE"/>
    <property type="match status" value="1"/>
</dbReference>
<evidence type="ECO:0000256" key="8">
    <source>
        <dbReference type="ARBA" id="ARBA00022573"/>
    </source>
</evidence>
<keyword evidence="11" id="KW-0460">Magnesium</keyword>
<dbReference type="PANTHER" id="PTHR34148:SF1">
    <property type="entry name" value="ADENOSYLCOBINAMIDE-GDP RIBAZOLETRANSFERASE"/>
    <property type="match status" value="1"/>
</dbReference>
<keyword evidence="10 19" id="KW-0812">Transmembrane</keyword>
<reference evidence="20" key="1">
    <citation type="journal article" date="2015" name="Nature">
        <title>Complex archaea that bridge the gap between prokaryotes and eukaryotes.</title>
        <authorList>
            <person name="Spang A."/>
            <person name="Saw J.H."/>
            <person name="Jorgensen S.L."/>
            <person name="Zaremba-Niedzwiedzka K."/>
            <person name="Martijn J."/>
            <person name="Lind A.E."/>
            <person name="van Eijk R."/>
            <person name="Schleper C."/>
            <person name="Guy L."/>
            <person name="Ettema T.J."/>
        </authorList>
    </citation>
    <scope>NUCLEOTIDE SEQUENCE</scope>
</reference>
<evidence type="ECO:0000256" key="16">
    <source>
        <dbReference type="ARBA" id="ARBA00032853"/>
    </source>
</evidence>
<keyword evidence="13 19" id="KW-0472">Membrane</keyword>
<evidence type="ECO:0000256" key="5">
    <source>
        <dbReference type="ARBA" id="ARBA00013200"/>
    </source>
</evidence>
<comment type="subcellular location">
    <subcellularLocation>
        <location evidence="2">Cell membrane</location>
        <topology evidence="2">Multi-pass membrane protein</topology>
    </subcellularLocation>
</comment>
<dbReference type="AlphaFoldDB" id="A0A0F9TJF9"/>
<proteinExistence type="inferred from homology"/>
<evidence type="ECO:0000256" key="14">
    <source>
        <dbReference type="ARBA" id="ARBA00025228"/>
    </source>
</evidence>
<keyword evidence="12 19" id="KW-1133">Transmembrane helix</keyword>
<dbReference type="InterPro" id="IPR003805">
    <property type="entry name" value="CobS"/>
</dbReference>
<feature type="transmembrane region" description="Helical" evidence="19">
    <location>
        <begin position="36"/>
        <end position="56"/>
    </location>
</feature>
<evidence type="ECO:0000313" key="20">
    <source>
        <dbReference type="EMBL" id="KKN79399.1"/>
    </source>
</evidence>
<sequence length="257" mass="26143">MREFTASTMRSLAFLTRLPPARRAFTGTHPLGEDVHAFPLAGLIAALPAALILFLGPAVGLSALVVASLAVAAMVFVTGALHEDGLGDVADGLGGHHERERALAIMKDSRVGSYGALALVLSVALRIVLLAELVEAGPAGAALAMLGVAAASRGAMAWLWASLPSASIGGTANRMGRPDRRNGRAALLIGDGLYIVAGILAVGFGSTFAGFLLGGLVLLWFRGFIERRLGGQTGDCLGASQQLVEIAALLGLALGSG</sequence>
<evidence type="ECO:0000256" key="6">
    <source>
        <dbReference type="ARBA" id="ARBA00015850"/>
    </source>
</evidence>
<evidence type="ECO:0000256" key="9">
    <source>
        <dbReference type="ARBA" id="ARBA00022679"/>
    </source>
</evidence>
<dbReference type="UniPathway" id="UPA00148">
    <property type="reaction ID" value="UER00238"/>
</dbReference>
<dbReference type="GO" id="GO:0008818">
    <property type="term" value="F:cobalamin 5'-phosphate synthase activity"/>
    <property type="evidence" value="ECO:0007669"/>
    <property type="project" value="InterPro"/>
</dbReference>
<evidence type="ECO:0000256" key="13">
    <source>
        <dbReference type="ARBA" id="ARBA00023136"/>
    </source>
</evidence>
<evidence type="ECO:0000256" key="7">
    <source>
        <dbReference type="ARBA" id="ARBA00022475"/>
    </source>
</evidence>
<evidence type="ECO:0000256" key="17">
    <source>
        <dbReference type="ARBA" id="ARBA00048623"/>
    </source>
</evidence>
<dbReference type="Pfam" id="PF02654">
    <property type="entry name" value="CobS"/>
    <property type="match status" value="1"/>
</dbReference>
<evidence type="ECO:0000256" key="12">
    <source>
        <dbReference type="ARBA" id="ARBA00022989"/>
    </source>
</evidence>
<evidence type="ECO:0000256" key="15">
    <source>
        <dbReference type="ARBA" id="ARBA00032605"/>
    </source>
</evidence>
<feature type="transmembrane region" description="Helical" evidence="19">
    <location>
        <begin position="193"/>
        <end position="221"/>
    </location>
</feature>
<feature type="transmembrane region" description="Helical" evidence="19">
    <location>
        <begin position="63"/>
        <end position="81"/>
    </location>
</feature>
<evidence type="ECO:0000256" key="11">
    <source>
        <dbReference type="ARBA" id="ARBA00022842"/>
    </source>
</evidence>
<protein>
    <recommendedName>
        <fullName evidence="6">Adenosylcobinamide-GDP ribazoletransferase</fullName>
        <ecNumber evidence="5">2.7.8.26</ecNumber>
    </recommendedName>
    <alternativeName>
        <fullName evidence="16">Cobalamin synthase</fullName>
    </alternativeName>
    <alternativeName>
        <fullName evidence="15">Cobalamin-5'-phosphate synthase</fullName>
    </alternativeName>
</protein>